<dbReference type="EMBL" id="QJJX01000043">
    <property type="protein sequence ID" value="PXX18971.1"/>
    <property type="molecule type" value="Genomic_DNA"/>
</dbReference>
<proteinExistence type="predicted"/>
<evidence type="ECO:0000313" key="1">
    <source>
        <dbReference type="EMBL" id="PXX18971.1"/>
    </source>
</evidence>
<accession>A0A318HTU6</accession>
<comment type="caution">
    <text evidence="1">The sequence shown here is derived from an EMBL/GenBank/DDBJ whole genome shotgun (WGS) entry which is preliminary data.</text>
</comment>
<reference evidence="1 2" key="1">
    <citation type="submission" date="2018-05" db="EMBL/GenBank/DDBJ databases">
        <title>Genomic Encyclopedia of Type Strains, Phase I: the one thousand microbial genomes (KMG-I) project.</title>
        <authorList>
            <person name="Kyrpides N."/>
        </authorList>
    </citation>
    <scope>NUCLEOTIDE SEQUENCE [LARGE SCALE GENOMIC DNA]</scope>
    <source>
        <strain evidence="1 2">DSM 15611</strain>
    </source>
</reference>
<protein>
    <submittedName>
        <fullName evidence="1">Uncharacterized protein</fullName>
    </submittedName>
</protein>
<gene>
    <name evidence="1" type="ORF">EJ73_02510</name>
</gene>
<keyword evidence="2" id="KW-1185">Reference proteome</keyword>
<sequence>MQLRKEIEPDFETVERHYPIVLRAIMRYTEYCDENGDEDLVEYNKLANFLHQLTGKDMAQFNLWEWWEEEGAEVLAFKIVLPEPQRVHNITMDEVHEIVKRLKTDIYTSPEDGSLKELFKYHLDHYYKLFLERNFNSYTPI</sequence>
<dbReference type="AlphaFoldDB" id="A0A318HTU6"/>
<dbReference type="Proteomes" id="UP000248314">
    <property type="component" value="Unassembled WGS sequence"/>
</dbReference>
<organism evidence="1 2">
    <name type="scientific">Hoylesella shahii DSM 15611 = JCM 12083</name>
    <dbReference type="NCBI Taxonomy" id="1122991"/>
    <lineage>
        <taxon>Bacteria</taxon>
        <taxon>Pseudomonadati</taxon>
        <taxon>Bacteroidota</taxon>
        <taxon>Bacteroidia</taxon>
        <taxon>Bacteroidales</taxon>
        <taxon>Prevotellaceae</taxon>
        <taxon>Hoylesella</taxon>
    </lineage>
</organism>
<evidence type="ECO:0000313" key="2">
    <source>
        <dbReference type="Proteomes" id="UP000248314"/>
    </source>
</evidence>
<name>A0A318HTU6_9BACT</name>
<dbReference type="RefSeq" id="WP_198020595.1">
    <property type="nucleotide sequence ID" value="NZ_BAIZ01000047.1"/>
</dbReference>